<keyword evidence="4" id="KW-1185">Reference proteome</keyword>
<dbReference type="RefSeq" id="XP_013314978.1">
    <property type="nucleotide sequence ID" value="XM_013459524.1"/>
</dbReference>
<feature type="compositionally biased region" description="Basic and acidic residues" evidence="1">
    <location>
        <begin position="32"/>
        <end position="52"/>
    </location>
</feature>
<dbReference type="HOGENOM" id="CLU_128310_0_0_1"/>
<evidence type="ECO:0000313" key="4">
    <source>
        <dbReference type="Proteomes" id="UP000054342"/>
    </source>
</evidence>
<sequence length="190" mass="21824">MAQPSSPGSAALSDTICRLRSIAENHLREIGEENLQEEKDQARRNQELERYTKQRRRDKMSTLVPVGATTTPKMRSAQDVLDRLRWDRALDLSSHTIGYLERFSGIKEIPAAHWISDFTEEEWIPQHRIKYFKRTIETGGQEIVWDRDKRIDKIFGGNLINQDETEIRSDAGGGLGSTQSTSLEDYSARF</sequence>
<evidence type="ECO:0000259" key="2">
    <source>
        <dbReference type="Pfam" id="PF04457"/>
    </source>
</evidence>
<evidence type="ECO:0000313" key="3">
    <source>
        <dbReference type="EMBL" id="KIW54394.1"/>
    </source>
</evidence>
<dbReference type="OrthoDB" id="10263155at2759"/>
<dbReference type="InterPro" id="IPR040459">
    <property type="entry name" value="MJ1316"/>
</dbReference>
<name>A0A0D2F3B4_9EURO</name>
<organism evidence="3 4">
    <name type="scientific">Exophiala xenobiotica</name>
    <dbReference type="NCBI Taxonomy" id="348802"/>
    <lineage>
        <taxon>Eukaryota</taxon>
        <taxon>Fungi</taxon>
        <taxon>Dikarya</taxon>
        <taxon>Ascomycota</taxon>
        <taxon>Pezizomycotina</taxon>
        <taxon>Eurotiomycetes</taxon>
        <taxon>Chaetothyriomycetidae</taxon>
        <taxon>Chaetothyriales</taxon>
        <taxon>Herpotrichiellaceae</taxon>
        <taxon>Exophiala</taxon>
    </lineage>
</organism>
<feature type="region of interest" description="Disordered" evidence="1">
    <location>
        <begin position="32"/>
        <end position="55"/>
    </location>
</feature>
<dbReference type="AlphaFoldDB" id="A0A0D2F3B4"/>
<accession>A0A0D2F3B4</accession>
<feature type="domain" description="MJ1316 RNA cyclic group end recognition" evidence="2">
    <location>
        <begin position="74"/>
        <end position="147"/>
    </location>
</feature>
<dbReference type="PANTHER" id="PTHR46729">
    <property type="entry name" value="LEUKOCYTE RECEPTOR CLUSTER MEMBER 9"/>
    <property type="match status" value="1"/>
</dbReference>
<dbReference type="GeneID" id="25328662"/>
<feature type="region of interest" description="Disordered" evidence="1">
    <location>
        <begin position="167"/>
        <end position="190"/>
    </location>
</feature>
<reference evidence="3 4" key="1">
    <citation type="submission" date="2015-01" db="EMBL/GenBank/DDBJ databases">
        <title>The Genome Sequence of Exophiala xenobiotica CBS118157.</title>
        <authorList>
            <consortium name="The Broad Institute Genomics Platform"/>
            <person name="Cuomo C."/>
            <person name="de Hoog S."/>
            <person name="Gorbushina A."/>
            <person name="Stielow B."/>
            <person name="Teixiera M."/>
            <person name="Abouelleil A."/>
            <person name="Chapman S.B."/>
            <person name="Priest M."/>
            <person name="Young S.K."/>
            <person name="Wortman J."/>
            <person name="Nusbaum C."/>
            <person name="Birren B."/>
        </authorList>
    </citation>
    <scope>NUCLEOTIDE SEQUENCE [LARGE SCALE GENOMIC DNA]</scope>
    <source>
        <strain evidence="3 4">CBS 118157</strain>
    </source>
</reference>
<evidence type="ECO:0000256" key="1">
    <source>
        <dbReference type="SAM" id="MobiDB-lite"/>
    </source>
</evidence>
<dbReference type="Proteomes" id="UP000054342">
    <property type="component" value="Unassembled WGS sequence"/>
</dbReference>
<gene>
    <name evidence="3" type="ORF">PV05_06754</name>
</gene>
<dbReference type="Pfam" id="PF04457">
    <property type="entry name" value="MJ1316"/>
    <property type="match status" value="1"/>
</dbReference>
<dbReference type="PANTHER" id="PTHR46729:SF1">
    <property type="entry name" value="LEUKOCYTE RECEPTOR CLUSTER MEMBER 9"/>
    <property type="match status" value="1"/>
</dbReference>
<dbReference type="STRING" id="348802.A0A0D2F3B4"/>
<proteinExistence type="predicted"/>
<dbReference type="EMBL" id="KN847320">
    <property type="protein sequence ID" value="KIW54394.1"/>
    <property type="molecule type" value="Genomic_DNA"/>
</dbReference>
<protein>
    <recommendedName>
        <fullName evidence="2">MJ1316 RNA cyclic group end recognition domain-containing protein</fullName>
    </recommendedName>
</protein>
<dbReference type="InterPro" id="IPR042653">
    <property type="entry name" value="Leng9"/>
</dbReference>